<keyword evidence="1" id="KW-1133">Transmembrane helix</keyword>
<feature type="transmembrane region" description="Helical" evidence="1">
    <location>
        <begin position="66"/>
        <end position="86"/>
    </location>
</feature>
<keyword evidence="1" id="KW-0472">Membrane</keyword>
<comment type="caution">
    <text evidence="2">The sequence shown here is derived from an EMBL/GenBank/DDBJ whole genome shotgun (WGS) entry which is preliminary data.</text>
</comment>
<dbReference type="EMBL" id="WMET01000001">
    <property type="protein sequence ID" value="MYL19997.1"/>
    <property type="molecule type" value="Genomic_DNA"/>
</dbReference>
<proteinExistence type="predicted"/>
<dbReference type="AlphaFoldDB" id="A0A845E150"/>
<dbReference type="Proteomes" id="UP000460949">
    <property type="component" value="Unassembled WGS sequence"/>
</dbReference>
<keyword evidence="1" id="KW-0812">Transmembrane</keyword>
<dbReference type="InterPro" id="IPR010718">
    <property type="entry name" value="DUF1294"/>
</dbReference>
<accession>A0A845E150</accession>
<evidence type="ECO:0000256" key="1">
    <source>
        <dbReference type="SAM" id="Phobius"/>
    </source>
</evidence>
<evidence type="ECO:0000313" key="3">
    <source>
        <dbReference type="Proteomes" id="UP000460949"/>
    </source>
</evidence>
<dbReference type="Pfam" id="PF06961">
    <property type="entry name" value="DUF1294"/>
    <property type="match status" value="1"/>
</dbReference>
<sequence length="90" mass="10438">MVYAALFYLVVNAWLFILMGVDKKRSRLEQWRVPEKHLWLLAWIGGALGGMLGMKVFRHKTKHKAFTAGFPLLAAAHALLIGWLYMRFYT</sequence>
<evidence type="ECO:0000313" key="2">
    <source>
        <dbReference type="EMBL" id="MYL19997.1"/>
    </source>
</evidence>
<feature type="transmembrane region" description="Helical" evidence="1">
    <location>
        <begin position="37"/>
        <end position="54"/>
    </location>
</feature>
<organism evidence="2 3">
    <name type="scientific">Halobacillus litoralis</name>
    <dbReference type="NCBI Taxonomy" id="45668"/>
    <lineage>
        <taxon>Bacteria</taxon>
        <taxon>Bacillati</taxon>
        <taxon>Bacillota</taxon>
        <taxon>Bacilli</taxon>
        <taxon>Bacillales</taxon>
        <taxon>Bacillaceae</taxon>
        <taxon>Halobacillus</taxon>
    </lineage>
</organism>
<name>A0A845E150_9BACI</name>
<gene>
    <name evidence="2" type="ORF">GLW04_08880</name>
</gene>
<protein>
    <submittedName>
        <fullName evidence="2">DUF1294 domain-containing protein</fullName>
    </submittedName>
</protein>
<reference evidence="2 3" key="1">
    <citation type="submission" date="2019-11" db="EMBL/GenBank/DDBJ databases">
        <title>Genome sequences of 17 halophilic strains isolated from different environments.</title>
        <authorList>
            <person name="Furrow R.E."/>
        </authorList>
    </citation>
    <scope>NUCLEOTIDE SEQUENCE [LARGE SCALE GENOMIC DNA]</scope>
    <source>
        <strain evidence="2 3">22511_23_Filter</strain>
    </source>
</reference>